<dbReference type="Proteomes" id="UP000202511">
    <property type="component" value="Segment"/>
</dbReference>
<evidence type="ECO:0000313" key="1">
    <source>
        <dbReference type="EMBL" id="AJF97551.1"/>
    </source>
</evidence>
<organism evidence="1 2">
    <name type="scientific">Pandoravirus inopinatum</name>
    <dbReference type="NCBI Taxonomy" id="1605721"/>
    <lineage>
        <taxon>Viruses</taxon>
        <taxon>Pandoravirus</taxon>
    </lineage>
</organism>
<reference evidence="1 2" key="1">
    <citation type="journal article" date="2015" name="Parasitol. Res.">
        <title>Viruses in close associations with free-living amoebae.</title>
        <authorList>
            <person name="Scheid P."/>
        </authorList>
    </citation>
    <scope>NUCLEOTIDE SEQUENCE [LARGE SCALE GENOMIC DNA]</scope>
    <source>
        <strain evidence="1">KlaHel</strain>
    </source>
</reference>
<dbReference type="GeneID" id="23462468"/>
<evidence type="ECO:0000313" key="2">
    <source>
        <dbReference type="Proteomes" id="UP000202511"/>
    </source>
</evidence>
<dbReference type="KEGG" id="vg:23462468"/>
<name>A0A0B5J9J9_9VIRU</name>
<protein>
    <submittedName>
        <fullName evidence="1">Uncharacterized protein</fullName>
    </submittedName>
</protein>
<dbReference type="RefSeq" id="YP_009119786.1">
    <property type="nucleotide sequence ID" value="NC_026440.1"/>
</dbReference>
<dbReference type="EMBL" id="KP136319">
    <property type="protein sequence ID" value="AJF97551.1"/>
    <property type="molecule type" value="Genomic_DNA"/>
</dbReference>
<sequence length="466" mass="51336">MQGNARASSDDNPLSFSFLAMEAWPQRRGVKRRAARARPEVESAVGLCALSDRAGLDSAQEATLLSLAQRLGVAVDSPDETCAALAGALGNEWNVAWDSADALAAYAEQAARSRVLLAAAQGMREMRARPVDWDRYPPELKVVIVEQLVESSPQSVVALYETDSATRNLINRLRHPYLVADDDGNLVQAMLPMIDYARMAVATGQTRPLDIFLVSALCTLLAAAQQGLLIYDHNTQPILDGISSRGIGLADFVTLGLTDDEFLRWLDAPYGQEAARNLTQDEMRQVLVGPIAPDLVSIVRLWWQWLAHPFTSPIQRRIEMLLAEEPYTAADRDLSLFNDAVFVEPYSVSFTSAGDTQWRFRKPDVQAFFGGDVPGTFLDIWVREPYTWVRSSHQDFNDNRSQVVIPAIQEAVSADAPAVARRIAQAIEASIIKDQGDAATNNKLGNVRLCVRPCAPARRTVWTSLC</sequence>
<proteinExistence type="predicted"/>
<accession>A0A0B5J9J9</accession>